<dbReference type="PANTHER" id="PTHR30535:SF33">
    <property type="entry name" value="PERIPLASMIC BINDING PROTEIN"/>
    <property type="match status" value="1"/>
</dbReference>
<evidence type="ECO:0000313" key="4">
    <source>
        <dbReference type="EMBL" id="SHE40778.1"/>
    </source>
</evidence>
<dbReference type="GeneID" id="90996586"/>
<sequence>MNKKLTLLLALLLALTLGLAGCKGKEVSKEEESNVTGKQEDEVQEITLIDNVGREVILPYPVETAVVANRYNSELIRASGAIDKVIAVDTNTAQDREYWAQFDPNNIIGKGQSELNYEKIIELNPQVLILPSNGTYEEAEEKLAPFGIKVFVISGYDTSDFKNQVENIGKMFGTEDKAKEFYDYFNDKLEYIKANVPEENKRTLYLETTSPLNSTLPGDYFFDMAAFGGANNIFASNFENIKKSEIDPEEVIKRNPDVIIKLITPDKAIKGTGLYEPPTKDDFVNTYNEIISRPGWDDINAVKNEEVFFMTQFSHGGASKLVGTMYIAKWMYPDLLPELNPDEVFRAWMEDFQGFKNIEGHFYGVNDLK</sequence>
<dbReference type="EMBL" id="FQTY01000002">
    <property type="protein sequence ID" value="SHE40778.1"/>
    <property type="molecule type" value="Genomic_DNA"/>
</dbReference>
<keyword evidence="5" id="KW-1185">Reference proteome</keyword>
<evidence type="ECO:0000256" key="1">
    <source>
        <dbReference type="ARBA" id="ARBA00008814"/>
    </source>
</evidence>
<dbReference type="Gene3D" id="3.40.50.1980">
    <property type="entry name" value="Nitrogenase molybdenum iron protein domain"/>
    <property type="match status" value="2"/>
</dbReference>
<feature type="chain" id="PRO_5039383358" evidence="2">
    <location>
        <begin position="21"/>
        <end position="369"/>
    </location>
</feature>
<dbReference type="SUPFAM" id="SSF53807">
    <property type="entry name" value="Helical backbone' metal receptor"/>
    <property type="match status" value="1"/>
</dbReference>
<evidence type="ECO:0000256" key="2">
    <source>
        <dbReference type="SAM" id="SignalP"/>
    </source>
</evidence>
<evidence type="ECO:0000313" key="5">
    <source>
        <dbReference type="Proteomes" id="UP000184114"/>
    </source>
</evidence>
<reference evidence="5" key="1">
    <citation type="submission" date="2016-11" db="EMBL/GenBank/DDBJ databases">
        <authorList>
            <person name="Varghese N."/>
            <person name="Submissions S."/>
        </authorList>
    </citation>
    <scope>NUCLEOTIDE SEQUENCE [LARGE SCALE GENOMIC DNA]</scope>
    <source>
        <strain evidence="5">DSM 18095</strain>
    </source>
</reference>
<comment type="similarity">
    <text evidence="1">Belongs to the bacterial solute-binding protein 8 family.</text>
</comment>
<dbReference type="Pfam" id="PF01497">
    <property type="entry name" value="Peripla_BP_2"/>
    <property type="match status" value="1"/>
</dbReference>
<dbReference type="InterPro" id="IPR050902">
    <property type="entry name" value="ABC_Transporter_SBP"/>
</dbReference>
<dbReference type="RefSeq" id="WP_084725087.1">
    <property type="nucleotide sequence ID" value="NZ_FQTY01000002.1"/>
</dbReference>
<dbReference type="InterPro" id="IPR002491">
    <property type="entry name" value="ABC_transptr_periplasmic_BD"/>
</dbReference>
<name>A0A1M4T8W0_9FIRM</name>
<proteinExistence type="inferred from homology"/>
<protein>
    <submittedName>
        <fullName evidence="4">Iron complex transport system substrate-binding protein</fullName>
    </submittedName>
</protein>
<dbReference type="Proteomes" id="UP000184114">
    <property type="component" value="Unassembled WGS sequence"/>
</dbReference>
<evidence type="ECO:0000259" key="3">
    <source>
        <dbReference type="PROSITE" id="PS50983"/>
    </source>
</evidence>
<gene>
    <name evidence="4" type="ORF">SAMN02745784_00558</name>
</gene>
<dbReference type="PROSITE" id="PS51257">
    <property type="entry name" value="PROKAR_LIPOPROTEIN"/>
    <property type="match status" value="1"/>
</dbReference>
<accession>A0A1M4T8W0</accession>
<feature type="domain" description="Fe/B12 periplasmic-binding" evidence="3">
    <location>
        <begin position="64"/>
        <end position="339"/>
    </location>
</feature>
<dbReference type="AlphaFoldDB" id="A0A1M4T8W0"/>
<keyword evidence="2" id="KW-0732">Signal</keyword>
<organism evidence="4 5">
    <name type="scientific">Tissierella praeacuta DSM 18095</name>
    <dbReference type="NCBI Taxonomy" id="1123404"/>
    <lineage>
        <taxon>Bacteria</taxon>
        <taxon>Bacillati</taxon>
        <taxon>Bacillota</taxon>
        <taxon>Tissierellia</taxon>
        <taxon>Tissierellales</taxon>
        <taxon>Tissierellaceae</taxon>
        <taxon>Tissierella</taxon>
    </lineage>
</organism>
<feature type="signal peptide" evidence="2">
    <location>
        <begin position="1"/>
        <end position="20"/>
    </location>
</feature>
<dbReference type="PANTHER" id="PTHR30535">
    <property type="entry name" value="VITAMIN B12-BINDING PROTEIN"/>
    <property type="match status" value="1"/>
</dbReference>
<dbReference type="PROSITE" id="PS50983">
    <property type="entry name" value="FE_B12_PBP"/>
    <property type="match status" value="1"/>
</dbReference>
<dbReference type="STRING" id="1123404.SAMN02745784_00558"/>